<dbReference type="EMBL" id="CP137307">
    <property type="protein sequence ID" value="WQF79176.1"/>
    <property type="molecule type" value="Genomic_DNA"/>
</dbReference>
<protein>
    <submittedName>
        <fullName evidence="3">Uncharacterized protein</fullName>
    </submittedName>
</protein>
<reference evidence="4" key="1">
    <citation type="journal article" date="2023" name="bioRxiv">
        <title>Complete genome of the Medicago anthracnose fungus, Colletotrichum destructivum, reveals a mini-chromosome-like region within a core chromosome.</title>
        <authorList>
            <person name="Lapalu N."/>
            <person name="Simon A."/>
            <person name="Lu A."/>
            <person name="Plaumann P.-L."/>
            <person name="Amselem J."/>
            <person name="Pigne S."/>
            <person name="Auger A."/>
            <person name="Koch C."/>
            <person name="Dallery J.-F."/>
            <person name="O'Connell R.J."/>
        </authorList>
    </citation>
    <scope>NUCLEOTIDE SEQUENCE [LARGE SCALE GENOMIC DNA]</scope>
    <source>
        <strain evidence="4">CBS 520.97</strain>
    </source>
</reference>
<feature type="transmembrane region" description="Helical" evidence="2">
    <location>
        <begin position="775"/>
        <end position="798"/>
    </location>
</feature>
<gene>
    <name evidence="3" type="ORF">CDEST_04190</name>
</gene>
<feature type="transmembrane region" description="Helical" evidence="2">
    <location>
        <begin position="825"/>
        <end position="847"/>
    </location>
</feature>
<keyword evidence="2" id="KW-1133">Transmembrane helix</keyword>
<feature type="transmembrane region" description="Helical" evidence="2">
    <location>
        <begin position="879"/>
        <end position="898"/>
    </location>
</feature>
<feature type="region of interest" description="Disordered" evidence="1">
    <location>
        <begin position="622"/>
        <end position="648"/>
    </location>
</feature>
<evidence type="ECO:0000313" key="4">
    <source>
        <dbReference type="Proteomes" id="UP001322277"/>
    </source>
</evidence>
<evidence type="ECO:0000313" key="3">
    <source>
        <dbReference type="EMBL" id="WQF79176.1"/>
    </source>
</evidence>
<dbReference type="GeneID" id="87940693"/>
<dbReference type="RefSeq" id="XP_062776400.1">
    <property type="nucleotide sequence ID" value="XM_062920349.1"/>
</dbReference>
<feature type="transmembrane region" description="Helical" evidence="2">
    <location>
        <begin position="964"/>
        <end position="982"/>
    </location>
</feature>
<dbReference type="AlphaFoldDB" id="A0AAX4I716"/>
<name>A0AAX4I716_9PEZI</name>
<feature type="compositionally biased region" description="Gly residues" evidence="1">
    <location>
        <begin position="183"/>
        <end position="199"/>
    </location>
</feature>
<keyword evidence="4" id="KW-1185">Reference proteome</keyword>
<feature type="region of interest" description="Disordered" evidence="1">
    <location>
        <begin position="146"/>
        <end position="252"/>
    </location>
</feature>
<sequence>MDMMDYNMTSSHPQEDTMKESKTQLPPPPPTRYGTLTNFCIGFLMVFSIFSIGREVKNELYPKPNLISRSTTGRDLGSWGQALDSIVTPDTVEAIGNDPRLRRTLMSMVDFTVEFSDQLVARYESPQLQETREALQEYKEKIKRSLGSLEETDNEGDGGSKIKRRQFPTFGGLFGAAAPSAAPGGGTGNGGGGGGGGGLPNPLGLPLPGAPATPGSAPGGGGSPLGLPGLPGLPTPGSGGGDAGGGGNPLRGLLPGAGGGNMSAGILSGLLQPLTDGLKNVGNQLVSNLNGPGMFLGIGIGAGAAQGLNLSTQAKTMEVASKVAADNNMEATGLNPAIQNLGVGLTSTLLGAVDFSTLGGNVTNQLQPIALSLATGLGNGTVAGLKLNPNAANLEPVNDSSIPNVIGTFGFGLTKTVVSNINTDQLFKQTNNTDTIRQIMRILPAAASGFGKGLGQGATVGLGLQPDAAVPMQQMPDGSIDFGGISQTFAKGLTSSFLQNGTAGELLNRVGGAVKSNAEAGGGGIPSTINFNGQQIEVGKVAQGFARGFLQGASDSIQSMGGVRSLFEGNATMPTGVMPDSKVQFNDSLGGAASGFGVGIGGQGVLIVYGLVKNPRGTPLPAAANAPAAPASAPAPAGGGPTQRRDMELIPRQNPPPIVSVNTTDGFNLSVVINAQTISMAAQTGVNTLTCQGIGGLGLIGFGLIRSKTIALDMVTSSSNTTKVIKQIIPTGTIRIANEGHTYAIDGGVIRDALGNNILGAAGGIEINGFKLPAWIAFLIIHILFAIVAYANVLPLALGLEHLRNLLLRINVPQVLPNVHKWNNIMWLFVMGPSVVVVFIFGVLVTAKSAHFRTAHGVSPPLTLYRNDRPVNSQYSSQIISLLTTLIGLGAFLLHLAIKARAPPQLPNSSRSPAPAPMPLLSLPNIRVMANQLFLIMSFASVITGFSSLSSVALCFTQVVPFDLALVIGFSLFTVFVLGWSISGLDIALVVRDFWQRRKGTKGASSGAAERGGVLQGKISPPKIVDGEKGNFA</sequence>
<dbReference type="Proteomes" id="UP001322277">
    <property type="component" value="Chromosome 3"/>
</dbReference>
<feature type="compositionally biased region" description="Low complexity" evidence="1">
    <location>
        <begin position="225"/>
        <end position="236"/>
    </location>
</feature>
<accession>A0AAX4I716</accession>
<feature type="region of interest" description="Disordered" evidence="1">
    <location>
        <begin position="1002"/>
        <end position="1033"/>
    </location>
</feature>
<evidence type="ECO:0000256" key="2">
    <source>
        <dbReference type="SAM" id="Phobius"/>
    </source>
</evidence>
<feature type="region of interest" description="Disordered" evidence="1">
    <location>
        <begin position="1"/>
        <end position="29"/>
    </location>
</feature>
<keyword evidence="2" id="KW-0812">Transmembrane</keyword>
<proteinExistence type="predicted"/>
<feature type="compositionally biased region" description="Basic and acidic residues" evidence="1">
    <location>
        <begin position="13"/>
        <end position="22"/>
    </location>
</feature>
<organism evidence="3 4">
    <name type="scientific">Colletotrichum destructivum</name>
    <dbReference type="NCBI Taxonomy" id="34406"/>
    <lineage>
        <taxon>Eukaryota</taxon>
        <taxon>Fungi</taxon>
        <taxon>Dikarya</taxon>
        <taxon>Ascomycota</taxon>
        <taxon>Pezizomycotina</taxon>
        <taxon>Sordariomycetes</taxon>
        <taxon>Hypocreomycetidae</taxon>
        <taxon>Glomerellales</taxon>
        <taxon>Glomerellaceae</taxon>
        <taxon>Colletotrichum</taxon>
        <taxon>Colletotrichum destructivum species complex</taxon>
    </lineage>
</organism>
<keyword evidence="2" id="KW-0472">Membrane</keyword>
<feature type="compositionally biased region" description="Low complexity" evidence="1">
    <location>
        <begin position="622"/>
        <end position="636"/>
    </location>
</feature>
<feature type="compositionally biased region" description="Gly residues" evidence="1">
    <location>
        <begin position="237"/>
        <end position="252"/>
    </location>
</feature>
<evidence type="ECO:0000256" key="1">
    <source>
        <dbReference type="SAM" id="MobiDB-lite"/>
    </source>
</evidence>
<dbReference type="KEGG" id="cdet:87940693"/>
<feature type="transmembrane region" description="Helical" evidence="2">
    <location>
        <begin position="933"/>
        <end position="957"/>
    </location>
</feature>